<sequence>MQSRPLVPQLAKELWMLHIQGPDDIVAAPSRAQADAVAAAFNALHGERTKKQRAEIVAEDKDPSHHAEAKAVVHGWCGTPQAHAESVDEYWPEYAKYLNAQEPKS</sequence>
<accession>A0A158AIL6</accession>
<dbReference type="Proteomes" id="UP000054624">
    <property type="component" value="Unassembled WGS sequence"/>
</dbReference>
<dbReference type="AlphaFoldDB" id="A0A158AIL6"/>
<name>A0A158AIL6_9BURK</name>
<proteinExistence type="predicted"/>
<dbReference type="EMBL" id="FCOI02000006">
    <property type="protein sequence ID" value="SAK57620.1"/>
    <property type="molecule type" value="Genomic_DNA"/>
</dbReference>
<dbReference type="STRING" id="1777137.AWB76_02482"/>
<reference evidence="2" key="1">
    <citation type="submission" date="2016-01" db="EMBL/GenBank/DDBJ databases">
        <authorList>
            <person name="Peeters Charlotte."/>
        </authorList>
    </citation>
    <scope>NUCLEOTIDE SEQUENCE [LARGE SCALE GENOMIC DNA]</scope>
</reference>
<evidence type="ECO:0000313" key="2">
    <source>
        <dbReference type="Proteomes" id="UP000054624"/>
    </source>
</evidence>
<evidence type="ECO:0000313" key="1">
    <source>
        <dbReference type="EMBL" id="SAK57620.1"/>
    </source>
</evidence>
<organism evidence="1 2">
    <name type="scientific">Caballeronia temeraria</name>
    <dbReference type="NCBI Taxonomy" id="1777137"/>
    <lineage>
        <taxon>Bacteria</taxon>
        <taxon>Pseudomonadati</taxon>
        <taxon>Pseudomonadota</taxon>
        <taxon>Betaproteobacteria</taxon>
        <taxon>Burkholderiales</taxon>
        <taxon>Burkholderiaceae</taxon>
        <taxon>Caballeronia</taxon>
    </lineage>
</organism>
<keyword evidence="2" id="KW-1185">Reference proteome</keyword>
<protein>
    <submittedName>
        <fullName evidence="1">Uncharacterized protein</fullName>
    </submittedName>
</protein>
<gene>
    <name evidence="1" type="ORF">AWB76_02482</name>
</gene>